<gene>
    <name evidence="2" type="ORF">DY245_16760</name>
</gene>
<evidence type="ECO:0000313" key="2">
    <source>
        <dbReference type="EMBL" id="REK89259.1"/>
    </source>
</evidence>
<name>A0A371Q3K7_STRIH</name>
<evidence type="ECO:0000313" key="3">
    <source>
        <dbReference type="Proteomes" id="UP000262477"/>
    </source>
</evidence>
<evidence type="ECO:0000256" key="1">
    <source>
        <dbReference type="SAM" id="Phobius"/>
    </source>
</evidence>
<reference evidence="2" key="1">
    <citation type="submission" date="2018-08" db="EMBL/GenBank/DDBJ databases">
        <title>Streptomyces NEAU-D10 sp. nov., a novel Actinomycete isolated from soil.</title>
        <authorList>
            <person name="Jin L."/>
        </authorList>
    </citation>
    <scope>NUCLEOTIDE SEQUENCE [LARGE SCALE GENOMIC DNA]</scope>
    <source>
        <strain evidence="2">NEAU-D10</strain>
    </source>
</reference>
<keyword evidence="1" id="KW-1133">Transmembrane helix</keyword>
<dbReference type="OrthoDB" id="4274900at2"/>
<feature type="transmembrane region" description="Helical" evidence="1">
    <location>
        <begin position="6"/>
        <end position="26"/>
    </location>
</feature>
<keyword evidence="3" id="KW-1185">Reference proteome</keyword>
<sequence length="107" mass="11264">MLLVVFGGYILPVAGWLIGGVVWLVTPGWSARVKTAGLLVWPLCTLGLVATSAATYWLILPLGDPVSSIATSLFLLVPSSWFLLLLTAAWMLLGATSAPRDVAGDPQ</sequence>
<dbReference type="Proteomes" id="UP000262477">
    <property type="component" value="Unassembled WGS sequence"/>
</dbReference>
<comment type="caution">
    <text evidence="2">The sequence shown here is derived from an EMBL/GenBank/DDBJ whole genome shotgun (WGS) entry which is preliminary data.</text>
</comment>
<feature type="transmembrane region" description="Helical" evidence="1">
    <location>
        <begin position="38"/>
        <end position="59"/>
    </location>
</feature>
<proteinExistence type="predicted"/>
<accession>A0A371Q3K7</accession>
<keyword evidence="1" id="KW-0472">Membrane</keyword>
<keyword evidence="1" id="KW-0812">Transmembrane</keyword>
<organism evidence="2 3">
    <name type="scientific">Streptomyces inhibens</name>
    <dbReference type="NCBI Taxonomy" id="2293571"/>
    <lineage>
        <taxon>Bacteria</taxon>
        <taxon>Bacillati</taxon>
        <taxon>Actinomycetota</taxon>
        <taxon>Actinomycetes</taxon>
        <taxon>Kitasatosporales</taxon>
        <taxon>Streptomycetaceae</taxon>
        <taxon>Streptomyces</taxon>
    </lineage>
</organism>
<dbReference type="EMBL" id="QUAC01000128">
    <property type="protein sequence ID" value="REK89259.1"/>
    <property type="molecule type" value="Genomic_DNA"/>
</dbReference>
<protein>
    <submittedName>
        <fullName evidence="2">Uncharacterized protein</fullName>
    </submittedName>
</protein>
<feature type="transmembrane region" description="Helical" evidence="1">
    <location>
        <begin position="71"/>
        <end position="93"/>
    </location>
</feature>
<dbReference type="AlphaFoldDB" id="A0A371Q3K7"/>